<feature type="compositionally biased region" description="Low complexity" evidence="2">
    <location>
        <begin position="511"/>
        <end position="528"/>
    </location>
</feature>
<feature type="compositionally biased region" description="Low complexity" evidence="2">
    <location>
        <begin position="434"/>
        <end position="443"/>
    </location>
</feature>
<feature type="coiled-coil region" evidence="1">
    <location>
        <begin position="174"/>
        <end position="208"/>
    </location>
</feature>
<comment type="caution">
    <text evidence="3">The sequence shown here is derived from an EMBL/GenBank/DDBJ whole genome shotgun (WGS) entry which is preliminary data.</text>
</comment>
<evidence type="ECO:0000313" key="4">
    <source>
        <dbReference type="Proteomes" id="UP001166286"/>
    </source>
</evidence>
<organism evidence="3 4">
    <name type="scientific">Cladonia borealis</name>
    <dbReference type="NCBI Taxonomy" id="184061"/>
    <lineage>
        <taxon>Eukaryota</taxon>
        <taxon>Fungi</taxon>
        <taxon>Dikarya</taxon>
        <taxon>Ascomycota</taxon>
        <taxon>Pezizomycotina</taxon>
        <taxon>Lecanoromycetes</taxon>
        <taxon>OSLEUM clade</taxon>
        <taxon>Lecanoromycetidae</taxon>
        <taxon>Lecanorales</taxon>
        <taxon>Lecanorineae</taxon>
        <taxon>Cladoniaceae</taxon>
        <taxon>Cladonia</taxon>
    </lineage>
</organism>
<sequence>MPTFRAIGQIGLGGFLYVTAQKLINKLSQYGESAIPLPERPARYKPAVLSTLSAYSSSETMLPIPNLPQNTTATMTMSSHSLTASPSTSPLWTMILSLWSPVQVTANFLTEHCGELVTDLTVQLLFYITMAYLGHHIDQALTRLLGHPRSTTADEYTGREAPITPFTRITKATIQELHELADKIQHRINNLEATIDEHEEAAHDRDTEAKRISQLEVQCNVWKARLAYSEATVAEEMDKAKAIAMSNAEKATMRKVDLAKANAAGEINELNKLLAAKDTSLVKFADLKKDLAEEQKKEKDLVIAITQSAKEIAGLKEALAKKEETEKDLVATNNQSAKEIARLEEALAKKKEVEEPASSFNPAAKEFTPSRGASSVSTHTSTPLTSRPATPFSPSPSNFPPTPYQRNTPPAASFPPPPSQFTTTSYQHTSLPGATFTPSASPYPTTPSPLAPVQKQELTGEAKRNLEALNEKLAEQNRKMMIGLPAKDEETKLLSAEELDRRMANIGTRGRPSQQFPPAAPAFTPRSTQPFSISPVPSPTISAPELGRRPTAPDMTGQSPTSSAPELGQHLRVPDMTGTPPTSSAPELGSYPGTADMTGQQPSNLPRPIPTGPKASFPPPQHHIHHGVKPGAPGTQELKWPAPPASKVPPGTPTGPKAMRLPKPKTDAESCFVQPRPRPKNNRGNVQGSGRGGGSGTRSGPPLPAHLQPIADKKKEEERSGGGKE</sequence>
<evidence type="ECO:0000256" key="1">
    <source>
        <dbReference type="SAM" id="Coils"/>
    </source>
</evidence>
<feature type="compositionally biased region" description="Basic and acidic residues" evidence="2">
    <location>
        <begin position="711"/>
        <end position="725"/>
    </location>
</feature>
<gene>
    <name evidence="3" type="ORF">JMJ35_010037</name>
</gene>
<keyword evidence="4" id="KW-1185">Reference proteome</keyword>
<feature type="region of interest" description="Disordered" evidence="2">
    <location>
        <begin position="351"/>
        <end position="458"/>
    </location>
</feature>
<protein>
    <submittedName>
        <fullName evidence="3">Uncharacterized protein</fullName>
    </submittedName>
</protein>
<keyword evidence="1" id="KW-0175">Coiled coil</keyword>
<dbReference type="EMBL" id="JAFEKC020000023">
    <property type="protein sequence ID" value="KAK0507514.1"/>
    <property type="molecule type" value="Genomic_DNA"/>
</dbReference>
<dbReference type="Proteomes" id="UP001166286">
    <property type="component" value="Unassembled WGS sequence"/>
</dbReference>
<proteinExistence type="predicted"/>
<evidence type="ECO:0000256" key="2">
    <source>
        <dbReference type="SAM" id="MobiDB-lite"/>
    </source>
</evidence>
<evidence type="ECO:0000313" key="3">
    <source>
        <dbReference type="EMBL" id="KAK0507514.1"/>
    </source>
</evidence>
<feature type="compositionally biased region" description="Pro residues" evidence="2">
    <location>
        <begin position="391"/>
        <end position="403"/>
    </location>
</feature>
<name>A0AA39QTA7_9LECA</name>
<feature type="compositionally biased region" description="Gly residues" evidence="2">
    <location>
        <begin position="687"/>
        <end position="697"/>
    </location>
</feature>
<accession>A0AA39QTA7</accession>
<feature type="compositionally biased region" description="Pro residues" evidence="2">
    <location>
        <begin position="605"/>
        <end position="621"/>
    </location>
</feature>
<feature type="compositionally biased region" description="Polar residues" evidence="2">
    <location>
        <begin position="371"/>
        <end position="387"/>
    </location>
</feature>
<feature type="compositionally biased region" description="Pro residues" evidence="2">
    <location>
        <begin position="641"/>
        <end position="653"/>
    </location>
</feature>
<reference evidence="3" key="1">
    <citation type="submission" date="2023-03" db="EMBL/GenBank/DDBJ databases">
        <title>Complete genome of Cladonia borealis.</title>
        <authorList>
            <person name="Park H."/>
        </authorList>
    </citation>
    <scope>NUCLEOTIDE SEQUENCE</scope>
    <source>
        <strain evidence="3">ANT050790</strain>
    </source>
</reference>
<feature type="region of interest" description="Disordered" evidence="2">
    <location>
        <begin position="507"/>
        <end position="725"/>
    </location>
</feature>
<dbReference type="AlphaFoldDB" id="A0AA39QTA7"/>